<keyword evidence="4" id="KW-0804">Transcription</keyword>
<dbReference type="Gene3D" id="1.10.10.10">
    <property type="entry name" value="Winged helix-like DNA-binding domain superfamily/Winged helix DNA-binding domain"/>
    <property type="match status" value="1"/>
</dbReference>
<dbReference type="PANTHER" id="PTHR30537">
    <property type="entry name" value="HTH-TYPE TRANSCRIPTIONAL REGULATOR"/>
    <property type="match status" value="1"/>
</dbReference>
<dbReference type="Pfam" id="PF03466">
    <property type="entry name" value="LysR_substrate"/>
    <property type="match status" value="1"/>
</dbReference>
<dbReference type="AlphaFoldDB" id="A0A1V2DW29"/>
<keyword evidence="7" id="KW-1185">Reference proteome</keyword>
<dbReference type="RefSeq" id="WP_076723076.1">
    <property type="nucleotide sequence ID" value="NZ_MSCW01000002.1"/>
</dbReference>
<dbReference type="InterPro" id="IPR058163">
    <property type="entry name" value="LysR-type_TF_proteobact-type"/>
</dbReference>
<evidence type="ECO:0000313" key="6">
    <source>
        <dbReference type="EMBL" id="ONF44828.1"/>
    </source>
</evidence>
<gene>
    <name evidence="6" type="ORF">BTO32_03575</name>
</gene>
<evidence type="ECO:0000259" key="5">
    <source>
        <dbReference type="PROSITE" id="PS50931"/>
    </source>
</evidence>
<dbReference type="GO" id="GO:0003700">
    <property type="term" value="F:DNA-binding transcription factor activity"/>
    <property type="evidence" value="ECO:0007669"/>
    <property type="project" value="InterPro"/>
</dbReference>
<comment type="caution">
    <text evidence="6">The sequence shown here is derived from an EMBL/GenBank/DDBJ whole genome shotgun (WGS) entry which is preliminary data.</text>
</comment>
<keyword evidence="3" id="KW-0238">DNA-binding</keyword>
<name>A0A1V2DW29_9GAMM</name>
<evidence type="ECO:0000313" key="7">
    <source>
        <dbReference type="Proteomes" id="UP000189339"/>
    </source>
</evidence>
<dbReference type="GO" id="GO:0009891">
    <property type="term" value="P:positive regulation of biosynthetic process"/>
    <property type="evidence" value="ECO:0007669"/>
    <property type="project" value="UniProtKB-ARBA"/>
</dbReference>
<dbReference type="PROSITE" id="PS50931">
    <property type="entry name" value="HTH_LYSR"/>
    <property type="match status" value="1"/>
</dbReference>
<feature type="domain" description="HTH lysR-type" evidence="5">
    <location>
        <begin position="6"/>
        <end position="63"/>
    </location>
</feature>
<dbReference type="Proteomes" id="UP000189339">
    <property type="component" value="Unassembled WGS sequence"/>
</dbReference>
<dbReference type="GO" id="GO:0006351">
    <property type="term" value="P:DNA-templated transcription"/>
    <property type="evidence" value="ECO:0007669"/>
    <property type="project" value="TreeGrafter"/>
</dbReference>
<organism evidence="6 7">
    <name type="scientific">Marinobacter lutaoensis</name>
    <dbReference type="NCBI Taxonomy" id="135739"/>
    <lineage>
        <taxon>Bacteria</taxon>
        <taxon>Pseudomonadati</taxon>
        <taxon>Pseudomonadota</taxon>
        <taxon>Gammaproteobacteria</taxon>
        <taxon>Pseudomonadales</taxon>
        <taxon>Marinobacteraceae</taxon>
        <taxon>Marinobacter</taxon>
    </lineage>
</organism>
<dbReference type="EMBL" id="MSCW01000002">
    <property type="protein sequence ID" value="ONF44828.1"/>
    <property type="molecule type" value="Genomic_DNA"/>
</dbReference>
<dbReference type="FunFam" id="1.10.10.10:FF:000038">
    <property type="entry name" value="Glycine cleavage system transcriptional activator"/>
    <property type="match status" value="1"/>
</dbReference>
<evidence type="ECO:0000256" key="2">
    <source>
        <dbReference type="ARBA" id="ARBA00023015"/>
    </source>
</evidence>
<dbReference type="Gene3D" id="3.40.190.10">
    <property type="entry name" value="Periplasmic binding protein-like II"/>
    <property type="match status" value="2"/>
</dbReference>
<evidence type="ECO:0000256" key="3">
    <source>
        <dbReference type="ARBA" id="ARBA00023125"/>
    </source>
</evidence>
<dbReference type="InterPro" id="IPR000847">
    <property type="entry name" value="LysR_HTH_N"/>
</dbReference>
<protein>
    <recommendedName>
        <fullName evidence="5">HTH lysR-type domain-containing protein</fullName>
    </recommendedName>
</protein>
<dbReference type="OrthoDB" id="5877876at2"/>
<dbReference type="STRING" id="135739.BTO32_03575"/>
<dbReference type="SUPFAM" id="SSF46785">
    <property type="entry name" value="Winged helix' DNA-binding domain"/>
    <property type="match status" value="1"/>
</dbReference>
<accession>A0A1V2DW29</accession>
<comment type="similarity">
    <text evidence="1">Belongs to the LysR transcriptional regulatory family.</text>
</comment>
<dbReference type="InterPro" id="IPR005119">
    <property type="entry name" value="LysR_subst-bd"/>
</dbReference>
<reference evidence="6 7" key="1">
    <citation type="submission" date="2016-12" db="EMBL/GenBank/DDBJ databases">
        <title>Marinobacter lutaoensis whole genome sequencing.</title>
        <authorList>
            <person name="Verma A."/>
            <person name="Krishnamurthi S."/>
        </authorList>
    </citation>
    <scope>NUCLEOTIDE SEQUENCE [LARGE SCALE GENOMIC DNA]</scope>
    <source>
        <strain evidence="6 7">T5054</strain>
    </source>
</reference>
<keyword evidence="2" id="KW-0805">Transcription regulation</keyword>
<dbReference type="Pfam" id="PF00126">
    <property type="entry name" value="HTH_1"/>
    <property type="match status" value="1"/>
</dbReference>
<sequence length="298" mass="33825">MSRKVPPLNPLRVFECVARQGSFTRAAAELFVSQSAVSRQIATLEEYLGIKLFIREQGGVFLTDAGEAYHREVGPAFAAIASATERLQKTSLSSPLRIQVYTTFAAKWLIKRLNRFQQEHPEIPVRIATSVAPINFAKSDADAAIQLCEEGSYEGQGERLFYDEIEPVCSPGLIREGAPLSKPEDIFKYPLLQSHYRKTDFGDWCKYMGIEFPEDKEITEFPSSLLAYQGAIDNMGIAMGQTRMLQDEFKSGILIRPFDKPLTRSLAYFLIYPEGRLISPKMRIFREWLIHEIEEDTP</sequence>
<dbReference type="GO" id="GO:0043565">
    <property type="term" value="F:sequence-specific DNA binding"/>
    <property type="evidence" value="ECO:0007669"/>
    <property type="project" value="TreeGrafter"/>
</dbReference>
<evidence type="ECO:0000256" key="1">
    <source>
        <dbReference type="ARBA" id="ARBA00009437"/>
    </source>
</evidence>
<dbReference type="SUPFAM" id="SSF53850">
    <property type="entry name" value="Periplasmic binding protein-like II"/>
    <property type="match status" value="1"/>
</dbReference>
<dbReference type="PRINTS" id="PR00039">
    <property type="entry name" value="HTHLYSR"/>
</dbReference>
<dbReference type="InterPro" id="IPR036390">
    <property type="entry name" value="WH_DNA-bd_sf"/>
</dbReference>
<dbReference type="InterPro" id="IPR036388">
    <property type="entry name" value="WH-like_DNA-bd_sf"/>
</dbReference>
<evidence type="ECO:0000256" key="4">
    <source>
        <dbReference type="ARBA" id="ARBA00023163"/>
    </source>
</evidence>
<dbReference type="CDD" id="cd08432">
    <property type="entry name" value="PBP2_GcdR_TrpI_HvrB_AmpR_like"/>
    <property type="match status" value="1"/>
</dbReference>
<dbReference type="PANTHER" id="PTHR30537:SF74">
    <property type="entry name" value="HTH-TYPE TRANSCRIPTIONAL REGULATOR TRPI"/>
    <property type="match status" value="1"/>
</dbReference>
<proteinExistence type="inferred from homology"/>